<dbReference type="PANTHER" id="PTHR13812">
    <property type="entry name" value="KETIMINE REDUCTASE MU-CRYSTALLIN"/>
    <property type="match status" value="1"/>
</dbReference>
<evidence type="ECO:0000313" key="4">
    <source>
        <dbReference type="Proteomes" id="UP000251166"/>
    </source>
</evidence>
<comment type="similarity">
    <text evidence="1">Belongs to the ornithine cyclodeaminase/mu-crystallin family.</text>
</comment>
<evidence type="ECO:0000256" key="2">
    <source>
        <dbReference type="ARBA" id="ARBA00023027"/>
    </source>
</evidence>
<dbReference type="AlphaFoldDB" id="A0A2Z4YU43"/>
<evidence type="ECO:0000256" key="1">
    <source>
        <dbReference type="ARBA" id="ARBA00008903"/>
    </source>
</evidence>
<dbReference type="InterPro" id="IPR003462">
    <property type="entry name" value="ODC_Mu_crystall"/>
</dbReference>
<dbReference type="InterPro" id="IPR023401">
    <property type="entry name" value="ODC_N"/>
</dbReference>
<dbReference type="PANTHER" id="PTHR13812:SF19">
    <property type="entry name" value="KETIMINE REDUCTASE MU-CRYSTALLIN"/>
    <property type="match status" value="1"/>
</dbReference>
<dbReference type="GO" id="GO:0005737">
    <property type="term" value="C:cytoplasm"/>
    <property type="evidence" value="ECO:0007669"/>
    <property type="project" value="TreeGrafter"/>
</dbReference>
<evidence type="ECO:0000313" key="3">
    <source>
        <dbReference type="EMBL" id="AXA44108.1"/>
    </source>
</evidence>
<geneLocation type="plasmid" evidence="3 4">
    <name>unnamed3</name>
</geneLocation>
<dbReference type="Gene3D" id="3.30.1780.10">
    <property type="entry name" value="ornithine cyclodeaminase, domain 1"/>
    <property type="match status" value="1"/>
</dbReference>
<dbReference type="InterPro" id="IPR036291">
    <property type="entry name" value="NAD(P)-bd_dom_sf"/>
</dbReference>
<reference evidence="3 4" key="1">
    <citation type="submission" date="2018-07" db="EMBL/GenBank/DDBJ databases">
        <title>Rhizobium leguminosarum strain:ATCC 14479 Genome sequencing and assembly.</title>
        <authorList>
            <person name="Chakraborty R."/>
        </authorList>
    </citation>
    <scope>NUCLEOTIDE SEQUENCE [LARGE SCALE GENOMIC DNA]</scope>
    <source>
        <strain evidence="3 4">ATCC 14479</strain>
        <plasmid evidence="4">Plasmid unnamed3</plasmid>
    </source>
</reference>
<dbReference type="Proteomes" id="UP000251166">
    <property type="component" value="Plasmid unnamed3"/>
</dbReference>
<keyword evidence="2" id="KW-0520">NAD</keyword>
<proteinExistence type="inferred from homology"/>
<dbReference type="RefSeq" id="WP_112908027.1">
    <property type="nucleotide sequence ID" value="NZ_CP030763.1"/>
</dbReference>
<dbReference type="Pfam" id="PF02423">
    <property type="entry name" value="OCD_Mu_crystall"/>
    <property type="match status" value="1"/>
</dbReference>
<gene>
    <name evidence="3" type="ORF">DLJ82_6137</name>
</gene>
<organism evidence="3 4">
    <name type="scientific">Rhizobium leguminosarum</name>
    <dbReference type="NCBI Taxonomy" id="384"/>
    <lineage>
        <taxon>Bacteria</taxon>
        <taxon>Pseudomonadati</taxon>
        <taxon>Pseudomonadota</taxon>
        <taxon>Alphaproteobacteria</taxon>
        <taxon>Hyphomicrobiales</taxon>
        <taxon>Rhizobiaceae</taxon>
        <taxon>Rhizobium/Agrobacterium group</taxon>
        <taxon>Rhizobium</taxon>
    </lineage>
</organism>
<name>A0A2Z4YU43_RHILE</name>
<keyword evidence="3" id="KW-0614">Plasmid</keyword>
<dbReference type="EMBL" id="CP030763">
    <property type="protein sequence ID" value="AXA44108.1"/>
    <property type="molecule type" value="Genomic_DNA"/>
</dbReference>
<protein>
    <submittedName>
        <fullName evidence="3">Ornithine cyclodeaminase/mu-crystallin family protein</fullName>
    </submittedName>
</protein>
<accession>A0A2Z4YU43</accession>
<sequence>MFDDAISTDNNVRFLTREELRSAGAELTIAEIHAATDTAWSDIKNGTAFGGKAVLSLPEEEFWQRESVAPFRRDFVDERLGWKLSSLYCVNATYGGVKIIGANAFNRHLGLPRSTSTVLLLEKRTLRPLAIFDGTAISALRTGTYASRVVQLFVRGKRPISGFLFGSGPVARSVIECLNFSNSGLIGEIFIRSRSVQGVEKLISDLADQTSFRLHAVSDNKRMKECAVVITATNARQPLFEDEELDTGAVTLHLGGDEVPETYLQRALKSGTVVCDDIKTVCRRNSQSIALYFSRRALSLEEIGPLLGVRELSAPADWIRQEGTPVCVTCVGLPMLDLYAAQAIYEKYLALKHRTHMEGGPS</sequence>
<dbReference type="SUPFAM" id="SSF51735">
    <property type="entry name" value="NAD(P)-binding Rossmann-fold domains"/>
    <property type="match status" value="1"/>
</dbReference>
<dbReference type="Gene3D" id="3.40.50.720">
    <property type="entry name" value="NAD(P)-binding Rossmann-like Domain"/>
    <property type="match status" value="1"/>
</dbReference>